<keyword evidence="7" id="KW-0677">Repeat</keyword>
<dbReference type="GO" id="GO:0008270">
    <property type="term" value="F:zinc ion binding"/>
    <property type="evidence" value="ECO:0007669"/>
    <property type="project" value="UniProtKB-UniRule"/>
</dbReference>
<evidence type="ECO:0000313" key="15">
    <source>
        <dbReference type="Proteomes" id="UP001165740"/>
    </source>
</evidence>
<accession>A0A9W3ATY8</accession>
<evidence type="ECO:0000256" key="4">
    <source>
        <dbReference type="ARBA" id="ARBA00012925"/>
    </source>
</evidence>
<evidence type="ECO:0000313" key="16">
    <source>
        <dbReference type="RefSeq" id="XP_055890703.1"/>
    </source>
</evidence>
<dbReference type="InterPro" id="IPR036398">
    <property type="entry name" value="CA_dom_sf"/>
</dbReference>
<dbReference type="GeneID" id="106062110"/>
<dbReference type="OrthoDB" id="429145at2759"/>
<evidence type="ECO:0000256" key="10">
    <source>
        <dbReference type="ARBA" id="ARBA00023180"/>
    </source>
</evidence>
<evidence type="ECO:0000256" key="5">
    <source>
        <dbReference type="ARBA" id="ARBA00022530"/>
    </source>
</evidence>
<dbReference type="InterPro" id="IPR018338">
    <property type="entry name" value="Carbonic_anhydrase_a-class_CS"/>
</dbReference>
<dbReference type="GO" id="GO:0005737">
    <property type="term" value="C:cytoplasm"/>
    <property type="evidence" value="ECO:0007669"/>
    <property type="project" value="TreeGrafter"/>
</dbReference>
<comment type="function">
    <text evidence="13">Reversible hydration of carbon dioxide.</text>
</comment>
<evidence type="ECO:0000256" key="7">
    <source>
        <dbReference type="ARBA" id="ARBA00022737"/>
    </source>
</evidence>
<keyword evidence="9" id="KW-0106">Calcium</keyword>
<evidence type="ECO:0000256" key="13">
    <source>
        <dbReference type="RuleBase" id="RU367011"/>
    </source>
</evidence>
<name>A0A9W3ATY8_BIOGL</name>
<organism evidence="15 16">
    <name type="scientific">Biomphalaria glabrata</name>
    <name type="common">Bloodfluke planorb</name>
    <name type="synonym">Freshwater snail</name>
    <dbReference type="NCBI Taxonomy" id="6526"/>
    <lineage>
        <taxon>Eukaryota</taxon>
        <taxon>Metazoa</taxon>
        <taxon>Spiralia</taxon>
        <taxon>Lophotrochozoa</taxon>
        <taxon>Mollusca</taxon>
        <taxon>Gastropoda</taxon>
        <taxon>Heterobranchia</taxon>
        <taxon>Euthyneura</taxon>
        <taxon>Panpulmonata</taxon>
        <taxon>Hygrophila</taxon>
        <taxon>Lymnaeoidea</taxon>
        <taxon>Planorbidae</taxon>
        <taxon>Biomphalaria</taxon>
    </lineage>
</organism>
<dbReference type="PROSITE" id="PS00162">
    <property type="entry name" value="ALPHA_CA_1"/>
    <property type="match status" value="1"/>
</dbReference>
<evidence type="ECO:0000259" key="14">
    <source>
        <dbReference type="PROSITE" id="PS51144"/>
    </source>
</evidence>
<dbReference type="SMART" id="SM01057">
    <property type="entry name" value="Carb_anhydrase"/>
    <property type="match status" value="1"/>
</dbReference>
<evidence type="ECO:0000256" key="11">
    <source>
        <dbReference type="ARBA" id="ARBA00023239"/>
    </source>
</evidence>
<dbReference type="InterPro" id="IPR023561">
    <property type="entry name" value="Carbonic_anhydrase_a-class"/>
</dbReference>
<evidence type="ECO:0000256" key="9">
    <source>
        <dbReference type="ARBA" id="ARBA00022837"/>
    </source>
</evidence>
<dbReference type="PANTHER" id="PTHR18952:SF141">
    <property type="entry name" value="CARBONIC ANHYDRASE"/>
    <property type="match status" value="1"/>
</dbReference>
<reference evidence="16" key="1">
    <citation type="submission" date="2025-08" db="UniProtKB">
        <authorList>
            <consortium name="RefSeq"/>
        </authorList>
    </citation>
    <scope>IDENTIFICATION</scope>
</reference>
<keyword evidence="5" id="KW-0964">Secreted</keyword>
<comment type="similarity">
    <text evidence="3 13">Belongs to the alpha-carbonic anhydrase family.</text>
</comment>
<evidence type="ECO:0000256" key="1">
    <source>
        <dbReference type="ARBA" id="ARBA00001947"/>
    </source>
</evidence>
<keyword evidence="6 13" id="KW-0479">Metal-binding</keyword>
<comment type="subcellular location">
    <subcellularLocation>
        <location evidence="2">Secreted</location>
        <location evidence="2">Extracellular space</location>
        <location evidence="2">Extracellular matrix</location>
    </subcellularLocation>
</comment>
<keyword evidence="10" id="KW-0325">Glycoprotein</keyword>
<protein>
    <recommendedName>
        <fullName evidence="4 13">Carbonic anhydrase</fullName>
        <ecNumber evidence="4 13">4.2.1.1</ecNumber>
    </recommendedName>
</protein>
<dbReference type="Pfam" id="PF00194">
    <property type="entry name" value="Carb_anhydrase"/>
    <property type="match status" value="1"/>
</dbReference>
<keyword evidence="5" id="KW-0272">Extracellular matrix</keyword>
<sequence>MPWIRQFLSYARILVSAIDWTEGGNCSRARGNLLTYWTSRRGVVSPEEIKPKTTDMHWGYDKENGPQTWGHHYPEANGPRQSPIDIDPSSAKFDVILANNPLVINYQTEHNLNVENNGHSYKADIKEESTISGGPLGSSKYKLVQFHFHWGRDDKCGSEHTLKGKMYPGELHLVHYNAEKYKSFTEAVTQPDGLAVIGVFLKVGTIDHEGFKVLSDNASKVKCKAFKTETGLDLNPNNLLPENVTNYWTYEGSLTTPPCCESVQWIVLKDPISVSPEQIRALRNLCCDENGSKRIIENFRPPLPLGERELRSSFQL</sequence>
<gene>
    <name evidence="16" type="primary">LOC106062110</name>
</gene>
<feature type="domain" description="Alpha-carbonic anhydrase" evidence="14">
    <location>
        <begin position="56"/>
        <end position="314"/>
    </location>
</feature>
<dbReference type="EC" id="4.2.1.1" evidence="4 13"/>
<evidence type="ECO:0000256" key="8">
    <source>
        <dbReference type="ARBA" id="ARBA00022833"/>
    </source>
</evidence>
<dbReference type="Proteomes" id="UP001165740">
    <property type="component" value="Chromosome 7"/>
</dbReference>
<dbReference type="PROSITE" id="PS51144">
    <property type="entry name" value="ALPHA_CA_2"/>
    <property type="match status" value="1"/>
</dbReference>
<dbReference type="SUPFAM" id="SSF51069">
    <property type="entry name" value="Carbonic anhydrase"/>
    <property type="match status" value="1"/>
</dbReference>
<comment type="catalytic activity">
    <reaction evidence="12 13">
        <text>hydrogencarbonate + H(+) = CO2 + H2O</text>
        <dbReference type="Rhea" id="RHEA:10748"/>
        <dbReference type="ChEBI" id="CHEBI:15377"/>
        <dbReference type="ChEBI" id="CHEBI:15378"/>
        <dbReference type="ChEBI" id="CHEBI:16526"/>
        <dbReference type="ChEBI" id="CHEBI:17544"/>
        <dbReference type="EC" id="4.2.1.1"/>
    </reaction>
</comment>
<keyword evidence="11 13" id="KW-0456">Lyase</keyword>
<dbReference type="AlphaFoldDB" id="A0A9W3ATY8"/>
<evidence type="ECO:0000256" key="6">
    <source>
        <dbReference type="ARBA" id="ARBA00022723"/>
    </source>
</evidence>
<dbReference type="GO" id="GO:0004089">
    <property type="term" value="F:carbonate dehydratase activity"/>
    <property type="evidence" value="ECO:0007669"/>
    <property type="project" value="UniProtKB-UniRule"/>
</dbReference>
<proteinExistence type="inferred from homology"/>
<comment type="cofactor">
    <cofactor evidence="1 13">
        <name>Zn(2+)</name>
        <dbReference type="ChEBI" id="CHEBI:29105"/>
    </cofactor>
</comment>
<dbReference type="FunFam" id="3.10.200.10:FF:000003">
    <property type="entry name" value="Carbonic anhydrase 12"/>
    <property type="match status" value="1"/>
</dbReference>
<evidence type="ECO:0000256" key="2">
    <source>
        <dbReference type="ARBA" id="ARBA00004498"/>
    </source>
</evidence>
<keyword evidence="15" id="KW-1185">Reference proteome</keyword>
<dbReference type="Gene3D" id="3.10.200.10">
    <property type="entry name" value="Alpha carbonic anhydrase"/>
    <property type="match status" value="1"/>
</dbReference>
<evidence type="ECO:0000256" key="12">
    <source>
        <dbReference type="ARBA" id="ARBA00048348"/>
    </source>
</evidence>
<dbReference type="RefSeq" id="XP_055890703.1">
    <property type="nucleotide sequence ID" value="XM_056034728.1"/>
</dbReference>
<dbReference type="InterPro" id="IPR001148">
    <property type="entry name" value="CA_dom"/>
</dbReference>
<dbReference type="PANTHER" id="PTHR18952">
    <property type="entry name" value="CARBONIC ANHYDRASE"/>
    <property type="match status" value="1"/>
</dbReference>
<keyword evidence="8 13" id="KW-0862">Zinc</keyword>
<dbReference type="OMA" id="INPHWKV"/>
<evidence type="ECO:0000256" key="3">
    <source>
        <dbReference type="ARBA" id="ARBA00010718"/>
    </source>
</evidence>